<keyword evidence="13" id="KW-1185">Reference proteome</keyword>
<dbReference type="Gene3D" id="1.10.390.10">
    <property type="entry name" value="Neutral Protease Domain 2"/>
    <property type="match status" value="1"/>
</dbReference>
<keyword evidence="5" id="KW-0378">Hydrolase</keyword>
<proteinExistence type="inferred from homology"/>
<gene>
    <name evidence="12" type="primary">AMP11</name>
    <name evidence="12" type="ORF">NBO_38g0006</name>
</gene>
<dbReference type="GO" id="GO:0043171">
    <property type="term" value="P:peptide catabolic process"/>
    <property type="evidence" value="ECO:0007669"/>
    <property type="project" value="TreeGrafter"/>
</dbReference>
<evidence type="ECO:0000259" key="11">
    <source>
        <dbReference type="Pfam" id="PF17900"/>
    </source>
</evidence>
<evidence type="ECO:0000256" key="1">
    <source>
        <dbReference type="ARBA" id="ARBA00010136"/>
    </source>
</evidence>
<dbReference type="Gene3D" id="2.60.40.1730">
    <property type="entry name" value="tricorn interacting facor f3 domain"/>
    <property type="match status" value="1"/>
</dbReference>
<dbReference type="OMA" id="GFANCEN"/>
<feature type="domain" description="Aminopeptidase N-like N-terminal" evidence="11">
    <location>
        <begin position="11"/>
        <end position="179"/>
    </location>
</feature>
<dbReference type="GO" id="GO:0008270">
    <property type="term" value="F:zinc ion binding"/>
    <property type="evidence" value="ECO:0007669"/>
    <property type="project" value="InterPro"/>
</dbReference>
<dbReference type="MEROPS" id="M01.A25"/>
<dbReference type="AlphaFoldDB" id="R0MIS6"/>
<dbReference type="GO" id="GO:0070006">
    <property type="term" value="F:metalloaminopeptidase activity"/>
    <property type="evidence" value="ECO:0007669"/>
    <property type="project" value="TreeGrafter"/>
</dbReference>
<evidence type="ECO:0000256" key="6">
    <source>
        <dbReference type="ARBA" id="ARBA00022833"/>
    </source>
</evidence>
<dbReference type="GO" id="GO:0005615">
    <property type="term" value="C:extracellular space"/>
    <property type="evidence" value="ECO:0007669"/>
    <property type="project" value="TreeGrafter"/>
</dbReference>
<comment type="cofactor">
    <cofactor evidence="9">
        <name>Zn(2+)</name>
        <dbReference type="ChEBI" id="CHEBI:29105"/>
    </cofactor>
    <text evidence="9">Binds 1 zinc ion per subunit.</text>
</comment>
<feature type="domain" description="Peptidase M1 membrane alanine aminopeptidase" evidence="10">
    <location>
        <begin position="214"/>
        <end position="334"/>
    </location>
</feature>
<evidence type="ECO:0000313" key="12">
    <source>
        <dbReference type="EMBL" id="EOB14095.1"/>
    </source>
</evidence>
<dbReference type="InterPro" id="IPR027268">
    <property type="entry name" value="Peptidase_M4/M1_CTD_sf"/>
</dbReference>
<dbReference type="InterPro" id="IPR042097">
    <property type="entry name" value="Aminopeptidase_N-like_N_sf"/>
</dbReference>
<dbReference type="HOGENOM" id="CLU_003705_4_4_1"/>
<sequence length="355" mass="41126">MKEVLDYNVLPENYFIKIKIEEDHFTGEEEVKVNIMKNTHQFNFNVWKMEFSEINFEINGKIHTPRLEVQEEVATLFFEEELKANTQGLLRILYKGVYSEDMWGFCKSKYNEDLLFSTDFEPTCARRAFPCWDQPDMKATFDISVCPLPGHGALSNSSLKEIKDGYFVFNTTPKMSTYIVAFISGKLEAVEAKTKRNVPIGVYAHKDEKEWGRYALNVAVECLDFFEDYFGILYPLPKLDLVCIPAFVSGAMENWGLVTFRKTSLLLNESSSYRSKKLIAETVCHELAHMWFGNLVTMAWWNDLWLNEGFATWAASLALANLSKSLVNWEVWDLNLLIVILKQVYYKMVLIHLTP</sequence>
<dbReference type="CDD" id="cd09601">
    <property type="entry name" value="M1_APN-Q_like"/>
    <property type="match status" value="1"/>
</dbReference>
<protein>
    <submittedName>
        <fullName evidence="12">M1 family aminopeptidase 1</fullName>
    </submittedName>
</protein>
<evidence type="ECO:0000256" key="9">
    <source>
        <dbReference type="PIRSR" id="PIRSR634016-3"/>
    </source>
</evidence>
<keyword evidence="7" id="KW-0482">Metalloprotease</keyword>
<dbReference type="InterPro" id="IPR034016">
    <property type="entry name" value="M1_APN-typ"/>
</dbReference>
<dbReference type="Pfam" id="PF17900">
    <property type="entry name" value="Peptidase_M1_N"/>
    <property type="match status" value="1"/>
</dbReference>
<dbReference type="InterPro" id="IPR014782">
    <property type="entry name" value="Peptidase_M1_dom"/>
</dbReference>
<dbReference type="SUPFAM" id="SSF55486">
    <property type="entry name" value="Metalloproteases ('zincins'), catalytic domain"/>
    <property type="match status" value="1"/>
</dbReference>
<dbReference type="OrthoDB" id="10031169at2759"/>
<evidence type="ECO:0000256" key="4">
    <source>
        <dbReference type="ARBA" id="ARBA00022723"/>
    </source>
</evidence>
<accession>R0MIS6</accession>
<keyword evidence="6 9" id="KW-0862">Zinc</keyword>
<dbReference type="Proteomes" id="UP000016927">
    <property type="component" value="Unassembled WGS sequence"/>
</dbReference>
<dbReference type="GO" id="GO:0005737">
    <property type="term" value="C:cytoplasm"/>
    <property type="evidence" value="ECO:0007669"/>
    <property type="project" value="TreeGrafter"/>
</dbReference>
<dbReference type="PRINTS" id="PR00756">
    <property type="entry name" value="ALADIPTASE"/>
</dbReference>
<name>R0MIS6_NOSB1</name>
<dbReference type="InterPro" id="IPR050344">
    <property type="entry name" value="Peptidase_M1_aminopeptidases"/>
</dbReference>
<dbReference type="SUPFAM" id="SSF63737">
    <property type="entry name" value="Leukotriene A4 hydrolase N-terminal domain"/>
    <property type="match status" value="1"/>
</dbReference>
<dbReference type="GO" id="GO:0042277">
    <property type="term" value="F:peptide binding"/>
    <property type="evidence" value="ECO:0007669"/>
    <property type="project" value="TreeGrafter"/>
</dbReference>
<reference evidence="12 13" key="1">
    <citation type="journal article" date="2013" name="BMC Genomics">
        <title>Comparative genomics of parasitic silkworm microsporidia reveal an association between genome expansion and host adaptation.</title>
        <authorList>
            <person name="Pan G."/>
            <person name="Xu J."/>
            <person name="Li T."/>
            <person name="Xia Q."/>
            <person name="Liu S.L."/>
            <person name="Zhang G."/>
            <person name="Li S."/>
            <person name="Li C."/>
            <person name="Liu H."/>
            <person name="Yang L."/>
            <person name="Liu T."/>
            <person name="Zhang X."/>
            <person name="Wu Z."/>
            <person name="Fan W."/>
            <person name="Dang X."/>
            <person name="Xiang H."/>
            <person name="Tao M."/>
            <person name="Li Y."/>
            <person name="Hu J."/>
            <person name="Li Z."/>
            <person name="Lin L."/>
            <person name="Luo J."/>
            <person name="Geng L."/>
            <person name="Wang L."/>
            <person name="Long M."/>
            <person name="Wan Y."/>
            <person name="He N."/>
            <person name="Zhang Z."/>
            <person name="Lu C."/>
            <person name="Keeling P.J."/>
            <person name="Wang J."/>
            <person name="Xiang Z."/>
            <person name="Zhou Z."/>
        </authorList>
    </citation>
    <scope>NUCLEOTIDE SEQUENCE [LARGE SCALE GENOMIC DNA]</scope>
    <source>
        <strain evidence="13">CQ1 / CVCC 102059</strain>
    </source>
</reference>
<feature type="binding site" evidence="9">
    <location>
        <position position="308"/>
    </location>
    <ligand>
        <name>Zn(2+)</name>
        <dbReference type="ChEBI" id="CHEBI:29105"/>
        <note>catalytic</note>
    </ligand>
</feature>
<evidence type="ECO:0000259" key="10">
    <source>
        <dbReference type="Pfam" id="PF01433"/>
    </source>
</evidence>
<evidence type="ECO:0000256" key="3">
    <source>
        <dbReference type="ARBA" id="ARBA00022670"/>
    </source>
</evidence>
<dbReference type="GO" id="GO:0006508">
    <property type="term" value="P:proteolysis"/>
    <property type="evidence" value="ECO:0007669"/>
    <property type="project" value="UniProtKB-KW"/>
</dbReference>
<evidence type="ECO:0000256" key="5">
    <source>
        <dbReference type="ARBA" id="ARBA00022801"/>
    </source>
</evidence>
<dbReference type="Pfam" id="PF01433">
    <property type="entry name" value="Peptidase_M1"/>
    <property type="match status" value="1"/>
</dbReference>
<keyword evidence="4 9" id="KW-0479">Metal-binding</keyword>
<evidence type="ECO:0000313" key="13">
    <source>
        <dbReference type="Proteomes" id="UP000016927"/>
    </source>
</evidence>
<dbReference type="InterPro" id="IPR001930">
    <property type="entry name" value="Peptidase_M1"/>
</dbReference>
<dbReference type="PANTHER" id="PTHR11533:SF174">
    <property type="entry name" value="PUROMYCIN-SENSITIVE AMINOPEPTIDASE-RELATED"/>
    <property type="match status" value="1"/>
</dbReference>
<feature type="active site" description="Proton acceptor" evidence="8">
    <location>
        <position position="286"/>
    </location>
</feature>
<comment type="similarity">
    <text evidence="1">Belongs to the peptidase M1 family.</text>
</comment>
<feature type="binding site" evidence="9">
    <location>
        <position position="289"/>
    </location>
    <ligand>
        <name>Zn(2+)</name>
        <dbReference type="ChEBI" id="CHEBI:29105"/>
        <note>catalytic</note>
    </ligand>
</feature>
<dbReference type="InterPro" id="IPR045357">
    <property type="entry name" value="Aminopeptidase_N-like_N"/>
</dbReference>
<keyword evidence="3" id="KW-0645">Protease</keyword>
<dbReference type="PANTHER" id="PTHR11533">
    <property type="entry name" value="PROTEASE M1 ZINC METALLOPROTEASE"/>
    <property type="match status" value="1"/>
</dbReference>
<dbReference type="GO" id="GO:0016020">
    <property type="term" value="C:membrane"/>
    <property type="evidence" value="ECO:0007669"/>
    <property type="project" value="TreeGrafter"/>
</dbReference>
<dbReference type="SMR" id="R0MIS6"/>
<dbReference type="STRING" id="578461.R0MIS6"/>
<evidence type="ECO:0000256" key="7">
    <source>
        <dbReference type="ARBA" id="ARBA00023049"/>
    </source>
</evidence>
<dbReference type="VEuPathDB" id="MicrosporidiaDB:NBO_38g0006"/>
<organism evidence="12 13">
    <name type="scientific">Nosema bombycis (strain CQ1 / CVCC 102059)</name>
    <name type="common">Microsporidian parasite</name>
    <name type="synonym">Pebrine of silkworm</name>
    <dbReference type="NCBI Taxonomy" id="578461"/>
    <lineage>
        <taxon>Eukaryota</taxon>
        <taxon>Fungi</taxon>
        <taxon>Fungi incertae sedis</taxon>
        <taxon>Microsporidia</taxon>
        <taxon>Nosematidae</taxon>
        <taxon>Nosema</taxon>
    </lineage>
</organism>
<evidence type="ECO:0000256" key="2">
    <source>
        <dbReference type="ARBA" id="ARBA00022438"/>
    </source>
</evidence>
<dbReference type="EMBL" id="KB908946">
    <property type="protein sequence ID" value="EOB14095.1"/>
    <property type="molecule type" value="Genomic_DNA"/>
</dbReference>
<feature type="binding site" evidence="9">
    <location>
        <position position="285"/>
    </location>
    <ligand>
        <name>Zn(2+)</name>
        <dbReference type="ChEBI" id="CHEBI:29105"/>
        <note>catalytic</note>
    </ligand>
</feature>
<evidence type="ECO:0000256" key="8">
    <source>
        <dbReference type="PIRSR" id="PIRSR634016-1"/>
    </source>
</evidence>
<keyword evidence="2 12" id="KW-0031">Aminopeptidase</keyword>